<feature type="compositionally biased region" description="Pro residues" evidence="1">
    <location>
        <begin position="1"/>
        <end position="10"/>
    </location>
</feature>
<sequence length="42" mass="4510">MPPRGSPTPDPVNIASRGSIAQCGNLGDNRTNNHRPWQGRPS</sequence>
<organism evidence="2 3">
    <name type="scientific">Cutibacterium modestum HL044PA1</name>
    <dbReference type="NCBI Taxonomy" id="765109"/>
    <lineage>
        <taxon>Bacteria</taxon>
        <taxon>Bacillati</taxon>
        <taxon>Actinomycetota</taxon>
        <taxon>Actinomycetes</taxon>
        <taxon>Propionibacteriales</taxon>
        <taxon>Propionibacteriaceae</taxon>
        <taxon>Cutibacterium</taxon>
        <taxon>Cutibacterium modestum</taxon>
    </lineage>
</organism>
<accession>A0ABP2K7X1</accession>
<protein>
    <submittedName>
        <fullName evidence="2">Uncharacterized protein</fullName>
    </submittedName>
</protein>
<gene>
    <name evidence="2" type="ORF">HMPREF9607_01717</name>
</gene>
<comment type="caution">
    <text evidence="2">The sequence shown here is derived from an EMBL/GenBank/DDBJ whole genome shotgun (WGS) entry which is preliminary data.</text>
</comment>
<evidence type="ECO:0000313" key="2">
    <source>
        <dbReference type="EMBL" id="EFS92089.1"/>
    </source>
</evidence>
<reference evidence="2" key="1">
    <citation type="submission" date="2010-08" db="EMBL/GenBank/DDBJ databases">
        <authorList>
            <person name="Weinstock G."/>
            <person name="Sodergren E."/>
            <person name="Clifton S."/>
            <person name="Fulton L."/>
            <person name="Fulton B."/>
            <person name="Courtney L."/>
            <person name="Fronick C."/>
            <person name="Harrison M."/>
            <person name="Strong C."/>
            <person name="Farmer C."/>
            <person name="Delahaunty K."/>
            <person name="Markovic C."/>
            <person name="Hall O."/>
            <person name="Minx P."/>
            <person name="Tomlinson C."/>
            <person name="Mitreva M."/>
            <person name="Hou S."/>
            <person name="Chen J."/>
            <person name="Wollam A."/>
            <person name="Pepin K.H."/>
            <person name="Johnson M."/>
            <person name="Bhonagiri V."/>
            <person name="Zhang X."/>
            <person name="Suruliraj S."/>
            <person name="Warren W."/>
            <person name="Chinwalla A."/>
            <person name="Mardis E.R."/>
            <person name="Wilson R.K."/>
        </authorList>
    </citation>
    <scope>NUCLEOTIDE SEQUENCE [LARGE SCALE GENOMIC DNA]</scope>
    <source>
        <strain evidence="2">HL044PA1</strain>
    </source>
</reference>
<proteinExistence type="predicted"/>
<keyword evidence="3" id="KW-1185">Reference proteome</keyword>
<evidence type="ECO:0000313" key="3">
    <source>
        <dbReference type="Proteomes" id="UP000003179"/>
    </source>
</evidence>
<name>A0ABP2K7X1_9ACTN</name>
<dbReference type="Proteomes" id="UP000003179">
    <property type="component" value="Unassembled WGS sequence"/>
</dbReference>
<evidence type="ECO:0000256" key="1">
    <source>
        <dbReference type="SAM" id="MobiDB-lite"/>
    </source>
</evidence>
<feature type="region of interest" description="Disordered" evidence="1">
    <location>
        <begin position="1"/>
        <end position="42"/>
    </location>
</feature>
<dbReference type="EMBL" id="ADZU01000028">
    <property type="protein sequence ID" value="EFS92089.1"/>
    <property type="molecule type" value="Genomic_DNA"/>
</dbReference>